<keyword evidence="2" id="KW-0238">DNA-binding</keyword>
<dbReference type="PROSITE" id="PS01124">
    <property type="entry name" value="HTH_ARAC_FAMILY_2"/>
    <property type="match status" value="1"/>
</dbReference>
<dbReference type="InterPro" id="IPR018062">
    <property type="entry name" value="HTH_AraC-typ_CS"/>
</dbReference>
<dbReference type="RefSeq" id="WP_045763350.1">
    <property type="nucleotide sequence ID" value="NZ_JYOV01000014.1"/>
</dbReference>
<dbReference type="PANTHER" id="PTHR43280">
    <property type="entry name" value="ARAC-FAMILY TRANSCRIPTIONAL REGULATOR"/>
    <property type="match status" value="1"/>
</dbReference>
<dbReference type="Pfam" id="PF12833">
    <property type="entry name" value="HTH_18"/>
    <property type="match status" value="1"/>
</dbReference>
<keyword evidence="3" id="KW-0804">Transcription</keyword>
<dbReference type="Gene3D" id="2.60.120.280">
    <property type="entry name" value="Regulatory protein AraC"/>
    <property type="match status" value="1"/>
</dbReference>
<dbReference type="InterPro" id="IPR009057">
    <property type="entry name" value="Homeodomain-like_sf"/>
</dbReference>
<evidence type="ECO:0000259" key="4">
    <source>
        <dbReference type="PROSITE" id="PS01124"/>
    </source>
</evidence>
<comment type="caution">
    <text evidence="5">The sequence shown here is derived from an EMBL/GenBank/DDBJ whole genome shotgun (WGS) entry which is preliminary data.</text>
</comment>
<dbReference type="PANTHER" id="PTHR43280:SF30">
    <property type="entry name" value="MMSAB OPERON REGULATORY PROTEIN"/>
    <property type="match status" value="1"/>
</dbReference>
<evidence type="ECO:0000256" key="1">
    <source>
        <dbReference type="ARBA" id="ARBA00023015"/>
    </source>
</evidence>
<proteinExistence type="predicted"/>
<dbReference type="AlphaFoldDB" id="A0A0F3HFE1"/>
<sequence length="273" mass="32709">MKLWNYFKESSKEFYLEECGIDDYSNFPFYDYTVFQDFVIHWICEGKGYLEVDGQTYSLEKNDGFILKKGQKVRYWANQEDPWTTYWLGFSGEKLTEYLHNTRVFSEPVCHFCSHFQSRRIIEDICHKTAENKQKESWYRMQVFTFLYYLQEEFPAEMPLSIIQLPVEKAAQILLQQYAQDISIQDLASQVGLSRSTLFRQFKKHYHKSPQQFLLETRLLKARTLLTDTDLSIKEITMEVGYQDQLVFSKAFKNFFSISPKFYRQGWENHPTD</sequence>
<dbReference type="SUPFAM" id="SSF51215">
    <property type="entry name" value="Regulatory protein AraC"/>
    <property type="match status" value="1"/>
</dbReference>
<dbReference type="Pfam" id="PF02311">
    <property type="entry name" value="AraC_binding"/>
    <property type="match status" value="1"/>
</dbReference>
<evidence type="ECO:0000313" key="5">
    <source>
        <dbReference type="EMBL" id="KJU92906.1"/>
    </source>
</evidence>
<dbReference type="EMBL" id="JYOV01000014">
    <property type="protein sequence ID" value="KJU92906.1"/>
    <property type="molecule type" value="Genomic_DNA"/>
</dbReference>
<dbReference type="Proteomes" id="UP000033405">
    <property type="component" value="Unassembled WGS sequence"/>
</dbReference>
<keyword evidence="1" id="KW-0805">Transcription regulation</keyword>
<dbReference type="PROSITE" id="PS00041">
    <property type="entry name" value="HTH_ARAC_FAMILY_1"/>
    <property type="match status" value="1"/>
</dbReference>
<dbReference type="InterPro" id="IPR037923">
    <property type="entry name" value="HTH-like"/>
</dbReference>
<organism evidence="5 6">
    <name type="scientific">Streptococcus infantis</name>
    <dbReference type="NCBI Taxonomy" id="68892"/>
    <lineage>
        <taxon>Bacteria</taxon>
        <taxon>Bacillati</taxon>
        <taxon>Bacillota</taxon>
        <taxon>Bacilli</taxon>
        <taxon>Lactobacillales</taxon>
        <taxon>Streptococcaceae</taxon>
        <taxon>Streptococcus</taxon>
    </lineage>
</organism>
<evidence type="ECO:0000256" key="2">
    <source>
        <dbReference type="ARBA" id="ARBA00023125"/>
    </source>
</evidence>
<feature type="domain" description="HTH araC/xylS-type" evidence="4">
    <location>
        <begin position="168"/>
        <end position="266"/>
    </location>
</feature>
<protein>
    <submittedName>
        <fullName evidence="5">AraC family transcriptional regulator</fullName>
    </submittedName>
</protein>
<dbReference type="GO" id="GO:0043565">
    <property type="term" value="F:sequence-specific DNA binding"/>
    <property type="evidence" value="ECO:0007669"/>
    <property type="project" value="InterPro"/>
</dbReference>
<dbReference type="SMART" id="SM00342">
    <property type="entry name" value="HTH_ARAC"/>
    <property type="match status" value="1"/>
</dbReference>
<accession>A0A0F3HFE1</accession>
<dbReference type="InterPro" id="IPR003313">
    <property type="entry name" value="AraC-bd"/>
</dbReference>
<name>A0A0F3HFE1_9STRE</name>
<gene>
    <name evidence="5" type="primary">msmR</name>
    <name evidence="5" type="ORF">TZ96_01246</name>
</gene>
<dbReference type="PATRIC" id="fig|28037.218.peg.1202"/>
<dbReference type="InterPro" id="IPR018060">
    <property type="entry name" value="HTH_AraC"/>
</dbReference>
<dbReference type="PRINTS" id="PR00032">
    <property type="entry name" value="HTHARAC"/>
</dbReference>
<evidence type="ECO:0000256" key="3">
    <source>
        <dbReference type="ARBA" id="ARBA00023163"/>
    </source>
</evidence>
<dbReference type="GO" id="GO:0003700">
    <property type="term" value="F:DNA-binding transcription factor activity"/>
    <property type="evidence" value="ECO:0007669"/>
    <property type="project" value="InterPro"/>
</dbReference>
<dbReference type="SUPFAM" id="SSF46689">
    <property type="entry name" value="Homeodomain-like"/>
    <property type="match status" value="2"/>
</dbReference>
<reference evidence="5 6" key="1">
    <citation type="submission" date="2015-02" db="EMBL/GenBank/DDBJ databases">
        <title>Evolution of amylase-binding proteins of oral streptococcal species.</title>
        <authorList>
            <person name="Haase E.M."/>
        </authorList>
    </citation>
    <scope>NUCLEOTIDE SEQUENCE [LARGE SCALE GENOMIC DNA]</scope>
    <source>
        <strain evidence="5 6">UC6950A</strain>
    </source>
</reference>
<evidence type="ECO:0000313" key="6">
    <source>
        <dbReference type="Proteomes" id="UP000033405"/>
    </source>
</evidence>
<dbReference type="InterPro" id="IPR020449">
    <property type="entry name" value="Tscrpt_reg_AraC-type_HTH"/>
</dbReference>
<dbReference type="Gene3D" id="1.10.10.60">
    <property type="entry name" value="Homeodomain-like"/>
    <property type="match status" value="2"/>
</dbReference>
<dbReference type="CDD" id="cd06986">
    <property type="entry name" value="cupin_MmsR-like_N"/>
    <property type="match status" value="1"/>
</dbReference>